<dbReference type="Proteomes" id="UP000244722">
    <property type="component" value="Unassembled WGS sequence"/>
</dbReference>
<evidence type="ECO:0000256" key="1">
    <source>
        <dbReference type="SAM" id="MobiDB-lite"/>
    </source>
</evidence>
<name>A0A2T6ZB37_TUBBO</name>
<feature type="region of interest" description="Disordered" evidence="1">
    <location>
        <begin position="1"/>
        <end position="20"/>
    </location>
</feature>
<sequence>MPSAYKWKPLPASTHGLSANPETIRQNKNRTNLSHLETAFKCGQANRGNRLKLRRDFARGYHEYQELDDKTKAEVDQEMFGEETEILEQEPTENFIHVVYPLGRLTTEHSTFFVHLLPPTILLFSMNRAAGSPVAATLEPTVGLSRAATFGTSRTREPISGRTRFKIRLGRRNPGTNCPEGTHTSPSRPTGGEDRTSESQLTADDMKGHLDMTVQEDELDEKGRLWIYWDGNGSEDSDEIYGKEMIYEEEEGEEVESNDDGNDDNNNDYCDDGDRSENGYVDMLGTGEISGSSLGRASWDWDRSHSAPSTCVLYGNAAENRFWACTQEI</sequence>
<dbReference type="OrthoDB" id="5483598at2759"/>
<dbReference type="EMBL" id="NESQ01000479">
    <property type="protein sequence ID" value="PUU72701.1"/>
    <property type="molecule type" value="Genomic_DNA"/>
</dbReference>
<keyword evidence="3" id="KW-1185">Reference proteome</keyword>
<feature type="compositionally biased region" description="Acidic residues" evidence="1">
    <location>
        <begin position="249"/>
        <end position="271"/>
    </location>
</feature>
<feature type="region of interest" description="Disordered" evidence="1">
    <location>
        <begin position="249"/>
        <end position="284"/>
    </location>
</feature>
<comment type="caution">
    <text evidence="2">The sequence shown here is derived from an EMBL/GenBank/DDBJ whole genome shotgun (WGS) entry which is preliminary data.</text>
</comment>
<evidence type="ECO:0000313" key="2">
    <source>
        <dbReference type="EMBL" id="PUU72701.1"/>
    </source>
</evidence>
<gene>
    <name evidence="2" type="ORF">B9Z19DRAFT_1069563</name>
</gene>
<organism evidence="2 3">
    <name type="scientific">Tuber borchii</name>
    <name type="common">White truffle</name>
    <dbReference type="NCBI Taxonomy" id="42251"/>
    <lineage>
        <taxon>Eukaryota</taxon>
        <taxon>Fungi</taxon>
        <taxon>Dikarya</taxon>
        <taxon>Ascomycota</taxon>
        <taxon>Pezizomycotina</taxon>
        <taxon>Pezizomycetes</taxon>
        <taxon>Pezizales</taxon>
        <taxon>Tuberaceae</taxon>
        <taxon>Tuber</taxon>
    </lineage>
</organism>
<feature type="region of interest" description="Disordered" evidence="1">
    <location>
        <begin position="166"/>
        <end position="208"/>
    </location>
</feature>
<accession>A0A2T6ZB37</accession>
<proteinExistence type="predicted"/>
<reference evidence="2 3" key="1">
    <citation type="submission" date="2017-04" db="EMBL/GenBank/DDBJ databases">
        <title>Draft genome sequence of Tuber borchii Vittad., a whitish edible truffle.</title>
        <authorList>
            <consortium name="DOE Joint Genome Institute"/>
            <person name="Murat C."/>
            <person name="Kuo A."/>
            <person name="Barry K.W."/>
            <person name="Clum A."/>
            <person name="Dockter R.B."/>
            <person name="Fauchery L."/>
            <person name="Iotti M."/>
            <person name="Kohler A."/>
            <person name="Labutti K."/>
            <person name="Lindquist E.A."/>
            <person name="Lipzen A."/>
            <person name="Ohm R.A."/>
            <person name="Wang M."/>
            <person name="Grigoriev I.V."/>
            <person name="Zambonelli A."/>
            <person name="Martin F.M."/>
        </authorList>
    </citation>
    <scope>NUCLEOTIDE SEQUENCE [LARGE SCALE GENOMIC DNA]</scope>
    <source>
        <strain evidence="2 3">Tbo3840</strain>
    </source>
</reference>
<evidence type="ECO:0000313" key="3">
    <source>
        <dbReference type="Proteomes" id="UP000244722"/>
    </source>
</evidence>
<protein>
    <submittedName>
        <fullName evidence="2">Uncharacterized protein</fullName>
    </submittedName>
</protein>
<dbReference type="AlphaFoldDB" id="A0A2T6ZB37"/>